<gene>
    <name evidence="1" type="ORF">HYFRA_00013926</name>
</gene>
<evidence type="ECO:0000313" key="2">
    <source>
        <dbReference type="Proteomes" id="UP000696280"/>
    </source>
</evidence>
<dbReference type="AlphaFoldDB" id="A0A9N9PP09"/>
<comment type="caution">
    <text evidence="1">The sequence shown here is derived from an EMBL/GenBank/DDBJ whole genome shotgun (WGS) entry which is preliminary data.</text>
</comment>
<protein>
    <submittedName>
        <fullName evidence="1">Uncharacterized protein</fullName>
    </submittedName>
</protein>
<evidence type="ECO:0000313" key="1">
    <source>
        <dbReference type="EMBL" id="CAG8961474.1"/>
    </source>
</evidence>
<name>A0A9N9PP09_9HELO</name>
<dbReference type="EMBL" id="CAJVRL010000110">
    <property type="protein sequence ID" value="CAG8961474.1"/>
    <property type="molecule type" value="Genomic_DNA"/>
</dbReference>
<proteinExistence type="predicted"/>
<sequence>MRRRRLRVRWRAAAVAGGCGRRAVGDNVARHDTAPARTHAYTHFRLSIGLVGPGAATFMHDRDETVALRRSPRSHGILTSCTSSPVDIPPMSMETMQGPCALSALLISAQQSGTFVGLNAGHDRSMYESSTKYGTRFARNGVAKSMIQDAIRILNYHIYLQGEDYVPATIAACETMKGNGCDDCKATPSGQTPVRCLRAKKAIIARTEQGSSWIDGLFNVFLLKGAAKDSRIDWSLDAFHGNRNCEDPRVSRWHILICRPNSQSRDDGHFKVETGNVG</sequence>
<accession>A0A9N9PP09</accession>
<keyword evidence="2" id="KW-1185">Reference proteome</keyword>
<organism evidence="1 2">
    <name type="scientific">Hymenoscyphus fraxineus</name>
    <dbReference type="NCBI Taxonomy" id="746836"/>
    <lineage>
        <taxon>Eukaryota</taxon>
        <taxon>Fungi</taxon>
        <taxon>Dikarya</taxon>
        <taxon>Ascomycota</taxon>
        <taxon>Pezizomycotina</taxon>
        <taxon>Leotiomycetes</taxon>
        <taxon>Helotiales</taxon>
        <taxon>Helotiaceae</taxon>
        <taxon>Hymenoscyphus</taxon>
    </lineage>
</organism>
<reference evidence="1" key="1">
    <citation type="submission" date="2021-07" db="EMBL/GenBank/DDBJ databases">
        <authorList>
            <person name="Durling M."/>
        </authorList>
    </citation>
    <scope>NUCLEOTIDE SEQUENCE</scope>
</reference>
<dbReference type="Proteomes" id="UP000696280">
    <property type="component" value="Unassembled WGS sequence"/>
</dbReference>